<dbReference type="Proteomes" id="UP000184233">
    <property type="component" value="Unassembled WGS sequence"/>
</dbReference>
<dbReference type="EMBL" id="MKVH01000024">
    <property type="protein sequence ID" value="OJX57086.1"/>
    <property type="molecule type" value="Genomic_DNA"/>
</dbReference>
<name>A0A1M3KXB0_9BACT</name>
<reference evidence="1 2" key="1">
    <citation type="submission" date="2016-09" db="EMBL/GenBank/DDBJ databases">
        <title>Genome-resolved meta-omics ties microbial dynamics to process performance in biotechnology for thiocyanate degradation.</title>
        <authorList>
            <person name="Kantor R.S."/>
            <person name="Huddy R.J."/>
            <person name="Iyer R."/>
            <person name="Thomas B.C."/>
            <person name="Brown C.T."/>
            <person name="Anantharaman K."/>
            <person name="Tringe S."/>
            <person name="Hettich R.L."/>
            <person name="Harrison S.T."/>
            <person name="Banfield J.F."/>
        </authorList>
    </citation>
    <scope>NUCLEOTIDE SEQUENCE [LARGE SCALE GENOMIC DNA]</scope>
    <source>
        <strain evidence="1">59-99</strain>
    </source>
</reference>
<protein>
    <submittedName>
        <fullName evidence="1">Uncharacterized protein</fullName>
    </submittedName>
</protein>
<dbReference type="AlphaFoldDB" id="A0A1M3KXB0"/>
<organism evidence="1 2">
    <name type="scientific">Candidatus Kapaibacterium thiocyanatum</name>
    <dbReference type="NCBI Taxonomy" id="1895771"/>
    <lineage>
        <taxon>Bacteria</taxon>
        <taxon>Pseudomonadati</taxon>
        <taxon>Candidatus Kapaibacteriota</taxon>
        <taxon>Candidatus Kapaibacteriia</taxon>
        <taxon>Candidatus Kapaibacteriales</taxon>
        <taxon>Candidatus Kapaibacteriaceae</taxon>
        <taxon>Candidatus Kapaibacterium</taxon>
    </lineage>
</organism>
<evidence type="ECO:0000313" key="2">
    <source>
        <dbReference type="Proteomes" id="UP000184233"/>
    </source>
</evidence>
<comment type="caution">
    <text evidence="1">The sequence shown here is derived from an EMBL/GenBank/DDBJ whole genome shotgun (WGS) entry which is preliminary data.</text>
</comment>
<dbReference type="Pfam" id="PF14064">
    <property type="entry name" value="HmuY"/>
    <property type="match status" value="1"/>
</dbReference>
<proteinExistence type="predicted"/>
<gene>
    <name evidence="1" type="ORF">BGO89_11300</name>
</gene>
<sequence>MPYTRLLSALLLIPCLQSCLPSDKLVAPPAPGSSKRMQVLVGSTYDRQVFVDLATLDTVLTVPLDSWNLCVNSRPDDHTIRLNTGLVASVQDAGEVPFDDVRNAPATESRYDHPTGRTDSMAIGIWWNADGSGDGHVYVVHLGYDTKGRDLGFRKIQLVSAEADHIVLRAATLDGSSDTTVTVAKDPLRRTTGIRLAPTVQVVTHEPPADNWDIVFTRYTHVFWEPAFTPYAVTGALVNTTRIETAKTRKTPFVAIDRTAAEAMTFTKDRDGIGYSWKSYDLNAGTYTIDTTTTYVIHDVYGQYTKLRFLDFYDSQGRTGAPLFDVAPL</sequence>
<dbReference type="InterPro" id="IPR025921">
    <property type="entry name" value="HmuY"/>
</dbReference>
<accession>A0A1M3KXB0</accession>
<evidence type="ECO:0000313" key="1">
    <source>
        <dbReference type="EMBL" id="OJX57086.1"/>
    </source>
</evidence>
<dbReference type="STRING" id="1895771.BGO89_11300"/>